<evidence type="ECO:0000259" key="7">
    <source>
        <dbReference type="PROSITE" id="PS51352"/>
    </source>
</evidence>
<comment type="similarity">
    <text evidence="1">Belongs to the thioredoxin family. DsbA subfamily.</text>
</comment>
<dbReference type="Proteomes" id="UP000830639">
    <property type="component" value="Chromosome"/>
</dbReference>
<dbReference type="Pfam" id="PF13462">
    <property type="entry name" value="Thioredoxin_4"/>
    <property type="match status" value="1"/>
</dbReference>
<dbReference type="EMBL" id="CP096034">
    <property type="protein sequence ID" value="UPM52762.1"/>
    <property type="molecule type" value="Genomic_DNA"/>
</dbReference>
<keyword evidence="3" id="KW-0560">Oxidoreductase</keyword>
<keyword evidence="4" id="KW-1015">Disulfide bond</keyword>
<dbReference type="Gene3D" id="3.40.30.10">
    <property type="entry name" value="Glutaredoxin"/>
    <property type="match status" value="1"/>
</dbReference>
<keyword evidence="6" id="KW-0472">Membrane</keyword>
<dbReference type="InterPro" id="IPR012336">
    <property type="entry name" value="Thioredoxin-like_fold"/>
</dbReference>
<sequence length="249" mass="27863">MSKKKKSNSNQTFAISVFVGIVVLVGALFLVSKLQDKKTEEVYPTIAGVNQVKVDGFDTKDQPTFNNNDAKVEVVEFGDYKCPICAQWNKVVFPKLKADYIDNGLINFSFINYPFISKDSNLAALASEVVYKTHKDSFWKFQEQIYLKQEDETTTWATPDKLASIAKSVIPNLDEKQFKKDLYKKDAMKQVANDVAIANHYGVNGTPTIFVNGKAVDNPSLESIKAAIDAEINKLLKKVCGSIRIPFFV</sequence>
<keyword evidence="5" id="KW-0676">Redox-active center</keyword>
<evidence type="ECO:0000256" key="6">
    <source>
        <dbReference type="SAM" id="Phobius"/>
    </source>
</evidence>
<evidence type="ECO:0000256" key="3">
    <source>
        <dbReference type="ARBA" id="ARBA00023002"/>
    </source>
</evidence>
<organism evidence="8 9">
    <name type="scientific">Gottfriedia acidiceleris</name>
    <dbReference type="NCBI Taxonomy" id="371036"/>
    <lineage>
        <taxon>Bacteria</taxon>
        <taxon>Bacillati</taxon>
        <taxon>Bacillota</taxon>
        <taxon>Bacilli</taxon>
        <taxon>Bacillales</taxon>
        <taxon>Bacillaceae</taxon>
        <taxon>Gottfriedia</taxon>
    </lineage>
</organism>
<reference evidence="8 9" key="1">
    <citation type="submission" date="2022-04" db="EMBL/GenBank/DDBJ databases">
        <title>Mechanism of arsenic methylation and mitigation arsenic toxicity by Bacillus sp. LH14 from an Arsenic-Contaminated Paddy Soil.</title>
        <authorList>
            <person name="Wang D."/>
        </authorList>
    </citation>
    <scope>NUCLEOTIDE SEQUENCE [LARGE SCALE GENOMIC DNA]</scope>
    <source>
        <strain evidence="8 9">LH14</strain>
    </source>
</reference>
<evidence type="ECO:0000313" key="9">
    <source>
        <dbReference type="Proteomes" id="UP000830639"/>
    </source>
</evidence>
<dbReference type="PROSITE" id="PS51352">
    <property type="entry name" value="THIOREDOXIN_2"/>
    <property type="match status" value="1"/>
</dbReference>
<feature type="domain" description="Thioredoxin" evidence="7">
    <location>
        <begin position="32"/>
        <end position="233"/>
    </location>
</feature>
<dbReference type="SUPFAM" id="SSF52833">
    <property type="entry name" value="Thioredoxin-like"/>
    <property type="match status" value="1"/>
</dbReference>
<dbReference type="InterPro" id="IPR036249">
    <property type="entry name" value="Thioredoxin-like_sf"/>
</dbReference>
<keyword evidence="2" id="KW-0732">Signal</keyword>
<proteinExistence type="inferred from homology"/>
<keyword evidence="6" id="KW-1133">Transmembrane helix</keyword>
<evidence type="ECO:0000256" key="2">
    <source>
        <dbReference type="ARBA" id="ARBA00022729"/>
    </source>
</evidence>
<dbReference type="PANTHER" id="PTHR13887">
    <property type="entry name" value="GLUTATHIONE S-TRANSFERASE KAPPA"/>
    <property type="match status" value="1"/>
</dbReference>
<accession>A0ABY4JGZ5</accession>
<gene>
    <name evidence="8" type="ORF">MY490_13070</name>
</gene>
<protein>
    <submittedName>
        <fullName evidence="8">DsbA family protein</fullName>
    </submittedName>
</protein>
<dbReference type="InterPro" id="IPR013766">
    <property type="entry name" value="Thioredoxin_domain"/>
</dbReference>
<feature type="transmembrane region" description="Helical" evidence="6">
    <location>
        <begin position="12"/>
        <end position="31"/>
    </location>
</feature>
<evidence type="ECO:0000313" key="8">
    <source>
        <dbReference type="EMBL" id="UPM52762.1"/>
    </source>
</evidence>
<evidence type="ECO:0000256" key="5">
    <source>
        <dbReference type="ARBA" id="ARBA00023284"/>
    </source>
</evidence>
<dbReference type="RefSeq" id="WP_248266116.1">
    <property type="nucleotide sequence ID" value="NZ_CP096034.1"/>
</dbReference>
<evidence type="ECO:0000256" key="1">
    <source>
        <dbReference type="ARBA" id="ARBA00005791"/>
    </source>
</evidence>
<name>A0ABY4JGZ5_9BACI</name>
<keyword evidence="6" id="KW-0812">Transmembrane</keyword>
<evidence type="ECO:0000256" key="4">
    <source>
        <dbReference type="ARBA" id="ARBA00023157"/>
    </source>
</evidence>
<dbReference type="PANTHER" id="PTHR13887:SF14">
    <property type="entry name" value="DISULFIDE BOND FORMATION PROTEIN D"/>
    <property type="match status" value="1"/>
</dbReference>
<keyword evidence="9" id="KW-1185">Reference proteome</keyword>